<reference evidence="3 4" key="2">
    <citation type="submission" date="2024-05" db="EMBL/GenBank/DDBJ databases">
        <authorList>
            <person name="Chen Y."/>
            <person name="Shah S."/>
            <person name="Dougan E. K."/>
            <person name="Thang M."/>
            <person name="Chan C."/>
        </authorList>
    </citation>
    <scope>NUCLEOTIDE SEQUENCE [LARGE SCALE GENOMIC DNA]</scope>
</reference>
<dbReference type="Proteomes" id="UP001152797">
    <property type="component" value="Unassembled WGS sequence"/>
</dbReference>
<organism evidence="2">
    <name type="scientific">Cladocopium goreaui</name>
    <dbReference type="NCBI Taxonomy" id="2562237"/>
    <lineage>
        <taxon>Eukaryota</taxon>
        <taxon>Sar</taxon>
        <taxon>Alveolata</taxon>
        <taxon>Dinophyceae</taxon>
        <taxon>Suessiales</taxon>
        <taxon>Symbiodiniaceae</taxon>
        <taxon>Cladocopium</taxon>
    </lineage>
</organism>
<evidence type="ECO:0000313" key="3">
    <source>
        <dbReference type="EMBL" id="CAL4780307.1"/>
    </source>
</evidence>
<keyword evidence="4" id="KW-1185">Reference proteome</keyword>
<feature type="region of interest" description="Disordered" evidence="1">
    <location>
        <begin position="785"/>
        <end position="807"/>
    </location>
</feature>
<proteinExistence type="predicted"/>
<comment type="caution">
    <text evidence="2">The sequence shown here is derived from an EMBL/GenBank/DDBJ whole genome shotgun (WGS) entry which is preliminary data.</text>
</comment>
<reference evidence="2" key="1">
    <citation type="submission" date="2022-10" db="EMBL/GenBank/DDBJ databases">
        <authorList>
            <person name="Chen Y."/>
            <person name="Dougan E. K."/>
            <person name="Chan C."/>
            <person name="Rhodes N."/>
            <person name="Thang M."/>
        </authorList>
    </citation>
    <scope>NUCLEOTIDE SEQUENCE</scope>
</reference>
<sequence length="921" mass="101624">MAAPRLLPFKAKVEEITSKFDGAKPAEGPAKKQCNAYEKQIQSMHGDELLAYIQSFKSEDGMTDGSHPASLVCELLAEGDFKLRCQHLDLWYQEYCTHRGMAWLHKGANAVDLNPSMADETIKLPITCLRFEKPDDGMPVVADWITTAESMLFGGVDLGRESIDVSTACREGWTRASVVATFLLAASELDLSEPGTAEKLKIMELRAVEGAHLASASTEDRLREIVGEFHQSPGLNAKHRLDEEKFRSVLNMITGTCPENGRRLRQSSKSRVRWSGAQFDAHCDLACVYSADLEEARELSHWNSEKEAAVIKALLQKDYGQEVEAAVTAKLPTWKVQHLGLWADLIEPQASHGPVVSASELMELEDEAQAAKFREVRAKLSQDISAMCSYNSSKEECTRRSHVVKVMHEKSQVEAGKELCESFMERSCRVSLLCDRAWSDPKLDAMYRSAAQAAKVGVLEVDTILYIDCTKLGVLSQTNINALGELAERILFGAPSRSVMVLIPPLLVGTDAAGSLRRDIRKLEDKFQNHKIELRPFTINLNLEELHRNRELPGAFLSFLGVCDATLPLRGTAHRVVRGAPDLEAETNTFCASTLWLRQVLQEFPAAIAEKDFCVPGDTLLSHSERRNLTDLQETSQWLGGTAVARCVLKSLMSGVKSNFSTVVIHPTSYDGCLELAALQQGMWVTGTSNIDVNYKAAKDQVKNFLLQAWKNGTAPMDKQTIRYKKDVPNDDLPKVPEPPTLRVCQFADGKLSIPSDIRKHFLTCPIYGPEWREILKQFDQDWGAPAAATTPSPTPDPSGGGSPVKAEGIKTEFKVEPVTWSTKFTGSPTTLTALKAKFGADLTEMVGISSTTSFFLAPGPELYLMAKEATQIKAWEAAVVTHGAGSWLTGEKAVKYVTNNPDRGIPCKLEDDEFPAIFED</sequence>
<gene>
    <name evidence="2" type="ORF">C1SCF055_LOCUS19784</name>
</gene>
<dbReference type="AlphaFoldDB" id="A0A9P1CK74"/>
<dbReference type="EMBL" id="CAMXCT020001779">
    <property type="protein sequence ID" value="CAL1146370.1"/>
    <property type="molecule type" value="Genomic_DNA"/>
</dbReference>
<evidence type="ECO:0000256" key="1">
    <source>
        <dbReference type="SAM" id="MobiDB-lite"/>
    </source>
</evidence>
<evidence type="ECO:0000313" key="2">
    <source>
        <dbReference type="EMBL" id="CAI3992995.1"/>
    </source>
</evidence>
<protein>
    <submittedName>
        <fullName evidence="2">Uncharacterized protein</fullName>
    </submittedName>
</protein>
<accession>A0A9P1CK74</accession>
<evidence type="ECO:0000313" key="4">
    <source>
        <dbReference type="Proteomes" id="UP001152797"/>
    </source>
</evidence>
<dbReference type="EMBL" id="CAMXCT010001779">
    <property type="protein sequence ID" value="CAI3992995.1"/>
    <property type="molecule type" value="Genomic_DNA"/>
</dbReference>
<dbReference type="EMBL" id="CAMXCT030001779">
    <property type="protein sequence ID" value="CAL4780307.1"/>
    <property type="molecule type" value="Genomic_DNA"/>
</dbReference>
<name>A0A9P1CK74_9DINO</name>